<accession>A0A679FPE6</accession>
<gene>
    <name evidence="1" type="ORF">GsuE55_27560</name>
</gene>
<proteinExistence type="predicted"/>
<evidence type="ECO:0000313" key="2">
    <source>
        <dbReference type="Proteomes" id="UP000501421"/>
    </source>
</evidence>
<organism evidence="1 2">
    <name type="scientific">Geobacillus subterraneus</name>
    <dbReference type="NCBI Taxonomy" id="129338"/>
    <lineage>
        <taxon>Bacteria</taxon>
        <taxon>Bacillati</taxon>
        <taxon>Bacillota</taxon>
        <taxon>Bacilli</taxon>
        <taxon>Bacillales</taxon>
        <taxon>Anoxybacillaceae</taxon>
        <taxon>Geobacillus</taxon>
    </lineage>
</organism>
<reference evidence="2" key="1">
    <citation type="journal article" date="2020" name="Microbiol. Resour. Announc.">
        <title>Complete Genome Sequence of Geobacillus sp. Strain E55-1, Isolated from Mine Geyser in Japan.</title>
        <authorList>
            <person name="Miyazaki K."/>
            <person name="Hase E."/>
            <person name="Tokito N."/>
        </authorList>
    </citation>
    <scope>NUCLEOTIDE SEQUENCE [LARGE SCALE GENOMIC DNA]</scope>
    <source>
        <strain evidence="2">E55-1</strain>
    </source>
</reference>
<name>A0A679FPE6_9BACL</name>
<sequence length="47" mass="5604">MNNMNKKEIYQEFTVNYKNNGVEIYSDPTEVLIVRRNKKDNNSHFAP</sequence>
<dbReference type="EMBL" id="AP022557">
    <property type="protein sequence ID" value="BBW97923.1"/>
    <property type="molecule type" value="Genomic_DNA"/>
</dbReference>
<dbReference type="RefSeq" id="WP_156102683.1">
    <property type="nucleotide sequence ID" value="NZ_AP022557.1"/>
</dbReference>
<dbReference type="Proteomes" id="UP000501421">
    <property type="component" value="Chromosome"/>
</dbReference>
<protein>
    <submittedName>
        <fullName evidence="1">Uncharacterized protein</fullName>
    </submittedName>
</protein>
<evidence type="ECO:0000313" key="1">
    <source>
        <dbReference type="EMBL" id="BBW97923.1"/>
    </source>
</evidence>
<dbReference type="AlphaFoldDB" id="A0A679FPE6"/>
<keyword evidence="2" id="KW-1185">Reference proteome</keyword>